<dbReference type="EMBL" id="JXTC01000045">
    <property type="protein sequence ID" value="PON95245.1"/>
    <property type="molecule type" value="Genomic_DNA"/>
</dbReference>
<evidence type="ECO:0000313" key="1">
    <source>
        <dbReference type="EMBL" id="PON95245.1"/>
    </source>
</evidence>
<organism evidence="1 2">
    <name type="scientific">Trema orientale</name>
    <name type="common">Charcoal tree</name>
    <name type="synonym">Celtis orientalis</name>
    <dbReference type="NCBI Taxonomy" id="63057"/>
    <lineage>
        <taxon>Eukaryota</taxon>
        <taxon>Viridiplantae</taxon>
        <taxon>Streptophyta</taxon>
        <taxon>Embryophyta</taxon>
        <taxon>Tracheophyta</taxon>
        <taxon>Spermatophyta</taxon>
        <taxon>Magnoliopsida</taxon>
        <taxon>eudicotyledons</taxon>
        <taxon>Gunneridae</taxon>
        <taxon>Pentapetalae</taxon>
        <taxon>rosids</taxon>
        <taxon>fabids</taxon>
        <taxon>Rosales</taxon>
        <taxon>Cannabaceae</taxon>
        <taxon>Trema</taxon>
    </lineage>
</organism>
<dbReference type="InterPro" id="IPR021410">
    <property type="entry name" value="FAF"/>
</dbReference>
<dbReference type="Proteomes" id="UP000237000">
    <property type="component" value="Unassembled WGS sequence"/>
</dbReference>
<protein>
    <submittedName>
        <fullName evidence="1">The fantastic four family</fullName>
    </submittedName>
</protein>
<dbReference type="PANTHER" id="PTHR33155">
    <property type="entry name" value="FANTASTIC FOUR-LIKE PROTEIN (DUF3049)"/>
    <property type="match status" value="1"/>
</dbReference>
<evidence type="ECO:0000313" key="2">
    <source>
        <dbReference type="Proteomes" id="UP000237000"/>
    </source>
</evidence>
<dbReference type="OrthoDB" id="10337981at2759"/>
<dbReference type="AlphaFoldDB" id="A0A2P5FBV0"/>
<reference evidence="2" key="1">
    <citation type="submission" date="2016-06" db="EMBL/GenBank/DDBJ databases">
        <title>Parallel loss of symbiosis genes in relatives of nitrogen-fixing non-legume Parasponia.</title>
        <authorList>
            <person name="Van Velzen R."/>
            <person name="Holmer R."/>
            <person name="Bu F."/>
            <person name="Rutten L."/>
            <person name="Van Zeijl A."/>
            <person name="Liu W."/>
            <person name="Santuari L."/>
            <person name="Cao Q."/>
            <person name="Sharma T."/>
            <person name="Shen D."/>
            <person name="Roswanjaya Y."/>
            <person name="Wardhani T."/>
            <person name="Kalhor M.S."/>
            <person name="Jansen J."/>
            <person name="Van den Hoogen J."/>
            <person name="Gungor B."/>
            <person name="Hartog M."/>
            <person name="Hontelez J."/>
            <person name="Verver J."/>
            <person name="Yang W.-C."/>
            <person name="Schijlen E."/>
            <person name="Repin R."/>
            <person name="Schilthuizen M."/>
            <person name="Schranz E."/>
            <person name="Heidstra R."/>
            <person name="Miyata K."/>
            <person name="Fedorova E."/>
            <person name="Kohlen W."/>
            <person name="Bisseling T."/>
            <person name="Smit S."/>
            <person name="Geurts R."/>
        </authorList>
    </citation>
    <scope>NUCLEOTIDE SEQUENCE [LARGE SCALE GENOMIC DNA]</scope>
    <source>
        <strain evidence="2">cv. RG33-2</strain>
    </source>
</reference>
<dbReference type="PANTHER" id="PTHR33155:SF75">
    <property type="entry name" value="OS02G0750800 PROTEIN"/>
    <property type="match status" value="1"/>
</dbReference>
<comment type="caution">
    <text evidence="1">The sequence shown here is derived from an EMBL/GenBank/DDBJ whole genome shotgun (WGS) entry which is preliminary data.</text>
</comment>
<proteinExistence type="predicted"/>
<dbReference type="InParanoid" id="A0A2P5FBV0"/>
<sequence>MSTNGDFIDSETGVFITSGGNAANDDTITKNKHVENTMKAAPRHRRNYSAKGTEFPPPLTTSLVRTTGHLPMLTKRFHLVRRSMDDGKRLVVQAVEINDDKRYHYLRVNRANERLTMDIVPINKLELETNCDNDDDDDCLTDTTSVDEDDDGASAVDCGEKDEKIIDHVKVFG</sequence>
<keyword evidence="2" id="KW-1185">Reference proteome</keyword>
<gene>
    <name evidence="1" type="ORF">TorRG33x02_087670</name>
</gene>
<accession>A0A2P5FBV0</accession>
<name>A0A2P5FBV0_TREOI</name>